<reference evidence="2" key="1">
    <citation type="journal article" date="2016" name="Ticks Tick Borne Dis.">
        <title>De novo assembly and annotation of the salivary gland transcriptome of Rhipicephalus appendiculatus male and female ticks during blood feeding.</title>
        <authorList>
            <person name="de Castro M.H."/>
            <person name="de Klerk D."/>
            <person name="Pienaar R."/>
            <person name="Latif A.A."/>
            <person name="Rees D.J."/>
            <person name="Mans B.J."/>
        </authorList>
    </citation>
    <scope>NUCLEOTIDE SEQUENCE</scope>
    <source>
        <tissue evidence="2">Salivary glands</tissue>
    </source>
</reference>
<sequence length="169" mass="18937">LMAVKASTVKKLKVRSLLISAFLTNINAIPPAAFTCIYEVCAGIKVFQEARAEEDFQWFLQLLADMARVHVLIAAIVLSAKVVFLMKADIIAMERAINCHYGLMEEHIKLAARRRWKRRAKQEPPDFLMVAVLVVAYGMTAVIFLEIVLVGIWKLAPLAEAYFSESGNI</sequence>
<proteinExistence type="predicted"/>
<protein>
    <submittedName>
        <fullName evidence="2">Uncharacterized protein</fullName>
    </submittedName>
</protein>
<evidence type="ECO:0000313" key="2">
    <source>
        <dbReference type="EMBL" id="JAP87935.1"/>
    </source>
</evidence>
<accession>A0A131ZAU2</accession>
<evidence type="ECO:0000256" key="1">
    <source>
        <dbReference type="SAM" id="Phobius"/>
    </source>
</evidence>
<feature type="non-terminal residue" evidence="2">
    <location>
        <position position="1"/>
    </location>
</feature>
<dbReference type="AlphaFoldDB" id="A0A131ZAU2"/>
<keyword evidence="1" id="KW-1133">Transmembrane helix</keyword>
<feature type="transmembrane region" description="Helical" evidence="1">
    <location>
        <begin position="66"/>
        <end position="86"/>
    </location>
</feature>
<feature type="transmembrane region" description="Helical" evidence="1">
    <location>
        <begin position="127"/>
        <end position="153"/>
    </location>
</feature>
<keyword evidence="1" id="KW-0812">Transmembrane</keyword>
<keyword evidence="1" id="KW-0472">Membrane</keyword>
<organism evidence="2">
    <name type="scientific">Rhipicephalus appendiculatus</name>
    <name type="common">Brown ear tick</name>
    <dbReference type="NCBI Taxonomy" id="34631"/>
    <lineage>
        <taxon>Eukaryota</taxon>
        <taxon>Metazoa</taxon>
        <taxon>Ecdysozoa</taxon>
        <taxon>Arthropoda</taxon>
        <taxon>Chelicerata</taxon>
        <taxon>Arachnida</taxon>
        <taxon>Acari</taxon>
        <taxon>Parasitiformes</taxon>
        <taxon>Ixodida</taxon>
        <taxon>Ixodoidea</taxon>
        <taxon>Ixodidae</taxon>
        <taxon>Rhipicephalinae</taxon>
        <taxon>Rhipicephalus</taxon>
        <taxon>Rhipicephalus</taxon>
    </lineage>
</organism>
<dbReference type="EMBL" id="GEDV01000622">
    <property type="protein sequence ID" value="JAP87935.1"/>
    <property type="molecule type" value="Transcribed_RNA"/>
</dbReference>
<name>A0A131ZAU2_RHIAP</name>